<dbReference type="EMBL" id="BMHH01000016">
    <property type="protein sequence ID" value="GGB03641.1"/>
    <property type="molecule type" value="Genomic_DNA"/>
</dbReference>
<dbReference type="PANTHER" id="PTHR39639:SF1">
    <property type="entry name" value="DUF262 DOMAIN-CONTAINING PROTEIN"/>
    <property type="match status" value="1"/>
</dbReference>
<organism evidence="2 3">
    <name type="scientific">Brucella endophytica</name>
    <dbReference type="NCBI Taxonomy" id="1963359"/>
    <lineage>
        <taxon>Bacteria</taxon>
        <taxon>Pseudomonadati</taxon>
        <taxon>Pseudomonadota</taxon>
        <taxon>Alphaproteobacteria</taxon>
        <taxon>Hyphomicrobiales</taxon>
        <taxon>Brucellaceae</taxon>
        <taxon>Brucella/Ochrobactrum group</taxon>
        <taxon>Brucella</taxon>
    </lineage>
</organism>
<feature type="domain" description="GmrSD restriction endonucleases N-terminal" evidence="1">
    <location>
        <begin position="21"/>
        <end position="170"/>
    </location>
</feature>
<evidence type="ECO:0000259" key="1">
    <source>
        <dbReference type="Pfam" id="PF03235"/>
    </source>
</evidence>
<reference evidence="2" key="2">
    <citation type="submission" date="2020-09" db="EMBL/GenBank/DDBJ databases">
        <authorList>
            <person name="Sun Q."/>
            <person name="Zhou Y."/>
        </authorList>
    </citation>
    <scope>NUCLEOTIDE SEQUENCE</scope>
    <source>
        <strain evidence="2">CGMCC 1.15082</strain>
    </source>
</reference>
<protein>
    <recommendedName>
        <fullName evidence="1">GmrSD restriction endonucleases N-terminal domain-containing protein</fullName>
    </recommendedName>
</protein>
<dbReference type="InterPro" id="IPR004919">
    <property type="entry name" value="GmrSD_N"/>
</dbReference>
<dbReference type="Pfam" id="PF03235">
    <property type="entry name" value="GmrSD_N"/>
    <property type="match status" value="1"/>
</dbReference>
<comment type="caution">
    <text evidence="2">The sequence shown here is derived from an EMBL/GenBank/DDBJ whole genome shotgun (WGS) entry which is preliminary data.</text>
</comment>
<reference evidence="2" key="1">
    <citation type="journal article" date="2014" name="Int. J. Syst. Evol. Microbiol.">
        <title>Complete genome sequence of Corynebacterium casei LMG S-19264T (=DSM 44701T), isolated from a smear-ripened cheese.</title>
        <authorList>
            <consortium name="US DOE Joint Genome Institute (JGI-PGF)"/>
            <person name="Walter F."/>
            <person name="Albersmeier A."/>
            <person name="Kalinowski J."/>
            <person name="Ruckert C."/>
        </authorList>
    </citation>
    <scope>NUCLEOTIDE SEQUENCE</scope>
    <source>
        <strain evidence="2">CGMCC 1.15082</strain>
    </source>
</reference>
<name>A0A916WIM3_9HYPH</name>
<dbReference type="AlphaFoldDB" id="A0A916WIM3"/>
<accession>A0A916WIM3</accession>
<evidence type="ECO:0000313" key="2">
    <source>
        <dbReference type="EMBL" id="GGB03641.1"/>
    </source>
</evidence>
<dbReference type="RefSeq" id="WP_188825466.1">
    <property type="nucleotide sequence ID" value="NZ_BMHH01000016.1"/>
</dbReference>
<dbReference type="Proteomes" id="UP000646478">
    <property type="component" value="Unassembled WGS sequence"/>
</dbReference>
<gene>
    <name evidence="2" type="ORF">GCM10011491_34760</name>
</gene>
<proteinExistence type="predicted"/>
<evidence type="ECO:0000313" key="3">
    <source>
        <dbReference type="Proteomes" id="UP000646478"/>
    </source>
</evidence>
<sequence>MNIADHTSYEGRDVKWIKDHFERKLLFVDDSFQRQFVWLPKHRIRLIETMLAGFPIPEIYLWQTDTDPDTGDSKYSIIDGQQRIRSVVGFINNEYKLRRTSLNKDYQDASFADKKFFELTPEQKAIIWKYKFHIKFISSAVPRSEITKMFLRLNSTNMTLNPQELRHAEFSGQFLEAAETIADDPLWLENKLFAEPEIRRMRDIQFVSSILIYLRRGVSEELSQSNINRIYDAYNETYIERVEDEKAVVALAKAALDVVGVDEELKKFLRSKVHLYSLMIVCDQMQKHVASQDVHLRFKAFVDAYFAVESDKVYDTPVELAAAEYRRLTTEGVQKRYNRTRRIAVLRRFLETEAYLPEAAPFPDQGQGEEEIIDT</sequence>
<keyword evidence="3" id="KW-1185">Reference proteome</keyword>
<dbReference type="PANTHER" id="PTHR39639">
    <property type="entry name" value="CHROMOSOME 16, WHOLE GENOME SHOTGUN SEQUENCE"/>
    <property type="match status" value="1"/>
</dbReference>